<protein>
    <submittedName>
        <fullName evidence="2">Uncharacterized protein</fullName>
    </submittedName>
</protein>
<proteinExistence type="predicted"/>
<comment type="caution">
    <text evidence="2">The sequence shown here is derived from an EMBL/GenBank/DDBJ whole genome shotgun (WGS) entry which is preliminary data.</text>
</comment>
<feature type="region of interest" description="Disordered" evidence="1">
    <location>
        <begin position="44"/>
        <end position="88"/>
    </location>
</feature>
<organism evidence="2 3">
    <name type="scientific">Dreissena polymorpha</name>
    <name type="common">Zebra mussel</name>
    <name type="synonym">Mytilus polymorpha</name>
    <dbReference type="NCBI Taxonomy" id="45954"/>
    <lineage>
        <taxon>Eukaryota</taxon>
        <taxon>Metazoa</taxon>
        <taxon>Spiralia</taxon>
        <taxon>Lophotrochozoa</taxon>
        <taxon>Mollusca</taxon>
        <taxon>Bivalvia</taxon>
        <taxon>Autobranchia</taxon>
        <taxon>Heteroconchia</taxon>
        <taxon>Euheterodonta</taxon>
        <taxon>Imparidentia</taxon>
        <taxon>Neoheterodontei</taxon>
        <taxon>Myida</taxon>
        <taxon>Dreissenoidea</taxon>
        <taxon>Dreissenidae</taxon>
        <taxon>Dreissena</taxon>
    </lineage>
</organism>
<dbReference type="EMBL" id="JAIWYP010000007">
    <property type="protein sequence ID" value="KAH3794540.1"/>
    <property type="molecule type" value="Genomic_DNA"/>
</dbReference>
<name>A0A9D4J171_DREPO</name>
<gene>
    <name evidence="2" type="ORF">DPMN_148077</name>
</gene>
<dbReference type="AlphaFoldDB" id="A0A9D4J171"/>
<reference evidence="2" key="1">
    <citation type="journal article" date="2019" name="bioRxiv">
        <title>The Genome of the Zebra Mussel, Dreissena polymorpha: A Resource for Invasive Species Research.</title>
        <authorList>
            <person name="McCartney M.A."/>
            <person name="Auch B."/>
            <person name="Kono T."/>
            <person name="Mallez S."/>
            <person name="Zhang Y."/>
            <person name="Obille A."/>
            <person name="Becker A."/>
            <person name="Abrahante J.E."/>
            <person name="Garbe J."/>
            <person name="Badalamenti J.P."/>
            <person name="Herman A."/>
            <person name="Mangelson H."/>
            <person name="Liachko I."/>
            <person name="Sullivan S."/>
            <person name="Sone E.D."/>
            <person name="Koren S."/>
            <person name="Silverstein K.A.T."/>
            <person name="Beckman K.B."/>
            <person name="Gohl D.M."/>
        </authorList>
    </citation>
    <scope>NUCLEOTIDE SEQUENCE</scope>
    <source>
        <strain evidence="2">Duluth1</strain>
        <tissue evidence="2">Whole animal</tissue>
    </source>
</reference>
<sequence length="160" mass="17609">MIARKPGQFVASGGVRINFKFHLKIYPTSGPGRNRVEIKQDRTINARVSPGDRPTSDSLNAYTSAGDRLIAGGPPHDARRTPDDARYDTRTINPMSAARRAITRKNMSAADRTVLNFVTHRTADGSDVSNLPDAWRSDTSAGDRIICDCGIILELYRSNH</sequence>
<evidence type="ECO:0000256" key="1">
    <source>
        <dbReference type="SAM" id="MobiDB-lite"/>
    </source>
</evidence>
<keyword evidence="3" id="KW-1185">Reference proteome</keyword>
<evidence type="ECO:0000313" key="2">
    <source>
        <dbReference type="EMBL" id="KAH3794540.1"/>
    </source>
</evidence>
<feature type="compositionally biased region" description="Basic and acidic residues" evidence="1">
    <location>
        <begin position="76"/>
        <end position="88"/>
    </location>
</feature>
<reference evidence="2" key="2">
    <citation type="submission" date="2020-11" db="EMBL/GenBank/DDBJ databases">
        <authorList>
            <person name="McCartney M.A."/>
            <person name="Auch B."/>
            <person name="Kono T."/>
            <person name="Mallez S."/>
            <person name="Becker A."/>
            <person name="Gohl D.M."/>
            <person name="Silverstein K.A.T."/>
            <person name="Koren S."/>
            <person name="Bechman K.B."/>
            <person name="Herman A."/>
            <person name="Abrahante J.E."/>
            <person name="Garbe J."/>
        </authorList>
    </citation>
    <scope>NUCLEOTIDE SEQUENCE</scope>
    <source>
        <strain evidence="2">Duluth1</strain>
        <tissue evidence="2">Whole animal</tissue>
    </source>
</reference>
<evidence type="ECO:0000313" key="3">
    <source>
        <dbReference type="Proteomes" id="UP000828390"/>
    </source>
</evidence>
<dbReference type="Proteomes" id="UP000828390">
    <property type="component" value="Unassembled WGS sequence"/>
</dbReference>
<accession>A0A9D4J171</accession>